<evidence type="ECO:0000313" key="5">
    <source>
        <dbReference type="EMBL" id="CAG6015274.1"/>
    </source>
</evidence>
<feature type="region of interest" description="Disordered" evidence="3">
    <location>
        <begin position="1"/>
        <end position="25"/>
    </location>
</feature>
<dbReference type="GO" id="GO:0031274">
    <property type="term" value="P:positive regulation of pseudopodium assembly"/>
    <property type="evidence" value="ECO:0007669"/>
    <property type="project" value="TreeGrafter"/>
</dbReference>
<evidence type="ECO:0000256" key="1">
    <source>
        <dbReference type="ARBA" id="ARBA00004184"/>
    </source>
</evidence>
<dbReference type="InterPro" id="IPR000095">
    <property type="entry name" value="CRIB_dom"/>
</dbReference>
<dbReference type="OrthoDB" id="8839465at2759"/>
<dbReference type="GO" id="GO:0008360">
    <property type="term" value="P:regulation of cell shape"/>
    <property type="evidence" value="ECO:0007669"/>
    <property type="project" value="TreeGrafter"/>
</dbReference>
<feature type="compositionally biased region" description="Acidic residues" evidence="3">
    <location>
        <begin position="314"/>
        <end position="328"/>
    </location>
</feature>
<comment type="similarity">
    <text evidence="2">Belongs to the BORG/CEP family.</text>
</comment>
<dbReference type="SMART" id="SM00285">
    <property type="entry name" value="PBD"/>
    <property type="match status" value="1"/>
</dbReference>
<dbReference type="PANTHER" id="PTHR15344">
    <property type="entry name" value="CDC42 EFFECTOR PROTEIN BORG"/>
    <property type="match status" value="1"/>
</dbReference>
<dbReference type="InterPro" id="IPR029273">
    <property type="entry name" value="Cdc42_effect-like"/>
</dbReference>
<dbReference type="GO" id="GO:0005886">
    <property type="term" value="C:plasma membrane"/>
    <property type="evidence" value="ECO:0007669"/>
    <property type="project" value="TreeGrafter"/>
</dbReference>
<evidence type="ECO:0000259" key="4">
    <source>
        <dbReference type="PROSITE" id="PS50108"/>
    </source>
</evidence>
<name>A0A8S4BR62_9TELE</name>
<feature type="region of interest" description="Disordered" evidence="3">
    <location>
        <begin position="254"/>
        <end position="414"/>
    </location>
</feature>
<dbReference type="PANTHER" id="PTHR15344:SF15">
    <property type="entry name" value="CDC42 EFFECTOR PROTEIN 5"/>
    <property type="match status" value="1"/>
</dbReference>
<feature type="compositionally biased region" description="Basic and acidic residues" evidence="3">
    <location>
        <begin position="56"/>
        <end position="94"/>
    </location>
</feature>
<feature type="region of interest" description="Disordered" evidence="3">
    <location>
        <begin position="154"/>
        <end position="200"/>
    </location>
</feature>
<feature type="compositionally biased region" description="Polar residues" evidence="3">
    <location>
        <begin position="261"/>
        <end position="276"/>
    </location>
</feature>
<dbReference type="EMBL" id="CAJRST010038888">
    <property type="protein sequence ID" value="CAG6015274.1"/>
    <property type="molecule type" value="Genomic_DNA"/>
</dbReference>
<accession>A0A8S4BR62</accession>
<feature type="compositionally biased region" description="Basic and acidic residues" evidence="3">
    <location>
        <begin position="300"/>
        <end position="313"/>
    </location>
</feature>
<protein>
    <submittedName>
        <fullName evidence="5">(Atlantic silverside) hypothetical protein</fullName>
    </submittedName>
</protein>
<sequence length="414" mass="44966">MAGPVCAQTPAASGPGGQWPRRPVAPAASERLVQLRLLRSQRSAARHFLSPCPSLWKEREKKEKKTHTGETTARKERGKSREGGESEKPDEKARRCVGSQQKSRGYALNFFPAMPLHKSTRGPRLDPTMISAPLGDFRHTMHIGRGGDTFGDTSFLSTLGPSSASSDLSSSGTIPAGDPEVNHSDLYTDAPGSPQSYQLHHSESVSSFTLDLDLDLGPSMLGDVLGVMDGLVLDANEEDVFNSQTGNSVVEVKQRKGPTDLSVNKQNELNGQNPDENQVGDGRIPDGNGIKPKGIRPKVRFSDKREEIIRQVSEEEEGEGFEFQDEDQIGCLSPTRGGSQRGRSPAGETDFPNHKADLPPSPASSHSSEYEGVTPLDRRRAGSGHSETDSEEEEEEEAGRGYTFEDEFDDEIGL</sequence>
<dbReference type="Proteomes" id="UP000677803">
    <property type="component" value="Unassembled WGS sequence"/>
</dbReference>
<evidence type="ECO:0000256" key="3">
    <source>
        <dbReference type="SAM" id="MobiDB-lite"/>
    </source>
</evidence>
<keyword evidence="6" id="KW-1185">Reference proteome</keyword>
<gene>
    <name evidence="5" type="ORF">MMEN_LOCUS19533</name>
</gene>
<feature type="compositionally biased region" description="Acidic residues" evidence="3">
    <location>
        <begin position="404"/>
        <end position="414"/>
    </location>
</feature>
<feature type="region of interest" description="Disordered" evidence="3">
    <location>
        <begin position="44"/>
        <end position="100"/>
    </location>
</feature>
<reference evidence="5" key="1">
    <citation type="submission" date="2021-05" db="EMBL/GenBank/DDBJ databases">
        <authorList>
            <person name="Tigano A."/>
        </authorList>
    </citation>
    <scope>NUCLEOTIDE SEQUENCE</scope>
</reference>
<dbReference type="GO" id="GO:0030838">
    <property type="term" value="P:positive regulation of actin filament polymerization"/>
    <property type="evidence" value="ECO:0007669"/>
    <property type="project" value="TreeGrafter"/>
</dbReference>
<comment type="subcellular location">
    <subcellularLocation>
        <location evidence="1">Endomembrane system</location>
        <topology evidence="1">Peripheral membrane protein</topology>
    </subcellularLocation>
</comment>
<dbReference type="GO" id="GO:0007266">
    <property type="term" value="P:Rho protein signal transduction"/>
    <property type="evidence" value="ECO:0007669"/>
    <property type="project" value="TreeGrafter"/>
</dbReference>
<dbReference type="GO" id="GO:0012505">
    <property type="term" value="C:endomembrane system"/>
    <property type="evidence" value="ECO:0007669"/>
    <property type="project" value="UniProtKB-SubCell"/>
</dbReference>
<dbReference type="PROSITE" id="PS50108">
    <property type="entry name" value="CRIB"/>
    <property type="match status" value="1"/>
</dbReference>
<dbReference type="InterPro" id="IPR051296">
    <property type="entry name" value="Cdc42_Effector_BORG/CEP"/>
</dbReference>
<dbReference type="Pfam" id="PF14957">
    <property type="entry name" value="BORG_CEP"/>
    <property type="match status" value="1"/>
</dbReference>
<organism evidence="5 6">
    <name type="scientific">Menidia menidia</name>
    <name type="common">Atlantic silverside</name>
    <dbReference type="NCBI Taxonomy" id="238744"/>
    <lineage>
        <taxon>Eukaryota</taxon>
        <taxon>Metazoa</taxon>
        <taxon>Chordata</taxon>
        <taxon>Craniata</taxon>
        <taxon>Vertebrata</taxon>
        <taxon>Euteleostomi</taxon>
        <taxon>Actinopterygii</taxon>
        <taxon>Neopterygii</taxon>
        <taxon>Teleostei</taxon>
        <taxon>Neoteleostei</taxon>
        <taxon>Acanthomorphata</taxon>
        <taxon>Ovalentaria</taxon>
        <taxon>Atherinomorphae</taxon>
        <taxon>Atheriniformes</taxon>
        <taxon>Atherinopsidae</taxon>
        <taxon>Menidiinae</taxon>
        <taxon>Menidia</taxon>
    </lineage>
</organism>
<dbReference type="GO" id="GO:0031267">
    <property type="term" value="F:small GTPase binding"/>
    <property type="evidence" value="ECO:0007669"/>
    <property type="project" value="TreeGrafter"/>
</dbReference>
<dbReference type="AlphaFoldDB" id="A0A8S4BR62"/>
<evidence type="ECO:0000313" key="6">
    <source>
        <dbReference type="Proteomes" id="UP000677803"/>
    </source>
</evidence>
<evidence type="ECO:0000256" key="2">
    <source>
        <dbReference type="ARBA" id="ARBA00010770"/>
    </source>
</evidence>
<dbReference type="GO" id="GO:0005737">
    <property type="term" value="C:cytoplasm"/>
    <property type="evidence" value="ECO:0007669"/>
    <property type="project" value="TreeGrafter"/>
</dbReference>
<dbReference type="CDD" id="cd00132">
    <property type="entry name" value="CRIB"/>
    <property type="match status" value="1"/>
</dbReference>
<feature type="compositionally biased region" description="Low complexity" evidence="3">
    <location>
        <begin position="154"/>
        <end position="171"/>
    </location>
</feature>
<dbReference type="GO" id="GO:0005856">
    <property type="term" value="C:cytoskeleton"/>
    <property type="evidence" value="ECO:0007669"/>
    <property type="project" value="TreeGrafter"/>
</dbReference>
<proteinExistence type="inferred from homology"/>
<comment type="caution">
    <text evidence="5">The sequence shown here is derived from an EMBL/GenBank/DDBJ whole genome shotgun (WGS) entry which is preliminary data.</text>
</comment>
<feature type="domain" description="CRIB" evidence="4">
    <location>
        <begin position="130"/>
        <end position="144"/>
    </location>
</feature>